<dbReference type="RefSeq" id="WP_212508104.1">
    <property type="nucleotide sequence ID" value="NZ_CP060696.1"/>
</dbReference>
<dbReference type="SMART" id="SM01005">
    <property type="entry name" value="Ala_racemase_C"/>
    <property type="match status" value="1"/>
</dbReference>
<evidence type="ECO:0000256" key="3">
    <source>
        <dbReference type="ARBA" id="ARBA00022898"/>
    </source>
</evidence>
<keyword evidence="4 5" id="KW-0413">Isomerase</keyword>
<feature type="binding site" evidence="5 7">
    <location>
        <position position="137"/>
    </location>
    <ligand>
        <name>substrate</name>
    </ligand>
</feature>
<dbReference type="InterPro" id="IPR009006">
    <property type="entry name" value="Ala_racemase/Decarboxylase_C"/>
</dbReference>
<dbReference type="GO" id="GO:0030632">
    <property type="term" value="P:D-alanine biosynthetic process"/>
    <property type="evidence" value="ECO:0007669"/>
    <property type="project" value="UniProtKB-UniRule"/>
</dbReference>
<dbReference type="PANTHER" id="PTHR30511:SF0">
    <property type="entry name" value="ALANINE RACEMASE, CATABOLIC-RELATED"/>
    <property type="match status" value="1"/>
</dbReference>
<dbReference type="InterPro" id="IPR020622">
    <property type="entry name" value="Ala_racemase_pyridoxalP-BS"/>
</dbReference>
<dbReference type="Pfam" id="PF01168">
    <property type="entry name" value="Ala_racemase_N"/>
    <property type="match status" value="1"/>
</dbReference>
<dbReference type="InterPro" id="IPR000821">
    <property type="entry name" value="Ala_racemase"/>
</dbReference>
<feature type="modified residue" description="N6-(pyridoxal phosphate)lysine" evidence="5 6">
    <location>
        <position position="39"/>
    </location>
</feature>
<dbReference type="GO" id="GO:0008784">
    <property type="term" value="F:alanine racemase activity"/>
    <property type="evidence" value="ECO:0007669"/>
    <property type="project" value="UniProtKB-UniRule"/>
</dbReference>
<dbReference type="CDD" id="cd00430">
    <property type="entry name" value="PLPDE_III_AR"/>
    <property type="match status" value="1"/>
</dbReference>
<dbReference type="GO" id="GO:0030170">
    <property type="term" value="F:pyridoxal phosphate binding"/>
    <property type="evidence" value="ECO:0007669"/>
    <property type="project" value="UniProtKB-UniRule"/>
</dbReference>
<dbReference type="PRINTS" id="PR00992">
    <property type="entry name" value="ALARACEMASE"/>
</dbReference>
<comment type="function">
    <text evidence="5">Catalyzes the interconversion of L-alanine and D-alanine. May also act on other amino acids.</text>
</comment>
<dbReference type="FunFam" id="2.40.37.10:FF:000006">
    <property type="entry name" value="Alanine racemase"/>
    <property type="match status" value="1"/>
</dbReference>
<comment type="catalytic activity">
    <reaction evidence="1 5">
        <text>L-alanine = D-alanine</text>
        <dbReference type="Rhea" id="RHEA:20249"/>
        <dbReference type="ChEBI" id="CHEBI:57416"/>
        <dbReference type="ChEBI" id="CHEBI:57972"/>
        <dbReference type="EC" id="5.1.1.1"/>
    </reaction>
</comment>
<keyword evidence="10" id="KW-1185">Reference proteome</keyword>
<protein>
    <recommendedName>
        <fullName evidence="5">Alanine racemase</fullName>
        <ecNumber evidence="5">5.1.1.1</ecNumber>
    </recommendedName>
</protein>
<evidence type="ECO:0000313" key="9">
    <source>
        <dbReference type="EMBL" id="QNO19035.1"/>
    </source>
</evidence>
<dbReference type="UniPathway" id="UPA00042">
    <property type="reaction ID" value="UER00497"/>
</dbReference>
<feature type="domain" description="Alanine racemase C-terminal" evidence="8">
    <location>
        <begin position="253"/>
        <end position="381"/>
    </location>
</feature>
<dbReference type="Pfam" id="PF00842">
    <property type="entry name" value="Ala_racemase_C"/>
    <property type="match status" value="1"/>
</dbReference>
<comment type="pathway">
    <text evidence="5">Amino-acid biosynthesis; D-alanine biosynthesis; D-alanine from L-alanine: step 1/1.</text>
</comment>
<dbReference type="PANTHER" id="PTHR30511">
    <property type="entry name" value="ALANINE RACEMASE"/>
    <property type="match status" value="1"/>
</dbReference>
<sequence>MNNSLKRTWAEIDLDAAAHNYKAIREAMRPGAKMCCVVKADAYGHGAEQLAHLYERLGAQWLAVSNLEEAIQIRACGVGLPILILGYTPPTEAKKLADLNIAQAVLSEKYAQELDAEAAKAKVKVRTHIKVDTGMSRIGFVYQEPQRDGESLLEIQRVCTLQNLLPEGIFTHFAVADEGAGGEEFTRQQYKCFTSAIEKLESVGVRFRIRHCDNSAGLMDYPEFQLDMCRPGVILYGMMPSSKVQKQLDLQRVMRLKSVVSLIKVIPAGTPVSYGCTYRTERETKVATVPIGYADGYPRMLSGKVDVLIRGKRAHSIGRICMDQMMVDVTDIPDVQEEDIVTLIGADGDETVTADEMAELIGTINYEITCDISKRVPRIYYKKGRAVAEMNLICGN</sequence>
<evidence type="ECO:0000313" key="10">
    <source>
        <dbReference type="Proteomes" id="UP000516046"/>
    </source>
</evidence>
<dbReference type="Proteomes" id="UP000516046">
    <property type="component" value="Chromosome"/>
</dbReference>
<dbReference type="GO" id="GO:0009252">
    <property type="term" value="P:peptidoglycan biosynthetic process"/>
    <property type="evidence" value="ECO:0007669"/>
    <property type="project" value="TreeGrafter"/>
</dbReference>
<dbReference type="InterPro" id="IPR001608">
    <property type="entry name" value="Ala_racemase_N"/>
</dbReference>
<dbReference type="HAMAP" id="MF_01201">
    <property type="entry name" value="Ala_racemase"/>
    <property type="match status" value="1"/>
</dbReference>
<dbReference type="InterPro" id="IPR011079">
    <property type="entry name" value="Ala_racemase_C"/>
</dbReference>
<feature type="binding site" evidence="5 7">
    <location>
        <position position="322"/>
    </location>
    <ligand>
        <name>substrate</name>
    </ligand>
</feature>
<dbReference type="PROSITE" id="PS00395">
    <property type="entry name" value="ALANINE_RACEMASE"/>
    <property type="match status" value="1"/>
</dbReference>
<comment type="similarity">
    <text evidence="5">Belongs to the alanine racemase family.</text>
</comment>
<dbReference type="EMBL" id="CP060696">
    <property type="protein sequence ID" value="QNO19035.1"/>
    <property type="molecule type" value="Genomic_DNA"/>
</dbReference>
<gene>
    <name evidence="9" type="primary">alr</name>
    <name evidence="9" type="ORF">H6X83_05285</name>
</gene>
<evidence type="ECO:0000256" key="5">
    <source>
        <dbReference type="HAMAP-Rule" id="MF_01201"/>
    </source>
</evidence>
<comment type="cofactor">
    <cofactor evidence="2 5 6">
        <name>pyridoxal 5'-phosphate</name>
        <dbReference type="ChEBI" id="CHEBI:597326"/>
    </cofactor>
</comment>
<reference evidence="9 10" key="1">
    <citation type="submission" date="2020-08" db="EMBL/GenBank/DDBJ databases">
        <authorList>
            <person name="Ren C."/>
            <person name="Gu Y."/>
            <person name="Xu Y."/>
        </authorList>
    </citation>
    <scope>NUCLEOTIDE SEQUENCE [LARGE SCALE GENOMIC DNA]</scope>
    <source>
        <strain evidence="9 10">LBM18003</strain>
    </source>
</reference>
<evidence type="ECO:0000256" key="2">
    <source>
        <dbReference type="ARBA" id="ARBA00001933"/>
    </source>
</evidence>
<evidence type="ECO:0000256" key="6">
    <source>
        <dbReference type="PIRSR" id="PIRSR600821-50"/>
    </source>
</evidence>
<dbReference type="NCBIfam" id="TIGR00492">
    <property type="entry name" value="alr"/>
    <property type="match status" value="1"/>
</dbReference>
<dbReference type="Gene3D" id="2.40.37.10">
    <property type="entry name" value="Lyase, Ornithine Decarboxylase, Chain A, domain 1"/>
    <property type="match status" value="1"/>
</dbReference>
<evidence type="ECO:0000256" key="4">
    <source>
        <dbReference type="ARBA" id="ARBA00023235"/>
    </source>
</evidence>
<dbReference type="FunFam" id="3.20.20.10:FF:000002">
    <property type="entry name" value="Alanine racemase"/>
    <property type="match status" value="1"/>
</dbReference>
<dbReference type="GO" id="GO:0005829">
    <property type="term" value="C:cytosol"/>
    <property type="evidence" value="ECO:0007669"/>
    <property type="project" value="TreeGrafter"/>
</dbReference>
<feature type="active site" description="Proton acceptor; specific for D-alanine" evidence="5">
    <location>
        <position position="39"/>
    </location>
</feature>
<proteinExistence type="inferred from homology"/>
<dbReference type="SUPFAM" id="SSF50621">
    <property type="entry name" value="Alanine racemase C-terminal domain-like"/>
    <property type="match status" value="1"/>
</dbReference>
<evidence type="ECO:0000256" key="1">
    <source>
        <dbReference type="ARBA" id="ARBA00000316"/>
    </source>
</evidence>
<dbReference type="KEGG" id="caml:H6X83_05285"/>
<evidence type="ECO:0000259" key="8">
    <source>
        <dbReference type="SMART" id="SM01005"/>
    </source>
</evidence>
<feature type="active site" description="Proton acceptor; specific for L-alanine" evidence="5">
    <location>
        <position position="274"/>
    </location>
</feature>
<dbReference type="AlphaFoldDB" id="A0A7G9WK23"/>
<dbReference type="EC" id="5.1.1.1" evidence="5"/>
<evidence type="ECO:0000256" key="7">
    <source>
        <dbReference type="PIRSR" id="PIRSR600821-52"/>
    </source>
</evidence>
<dbReference type="SUPFAM" id="SSF51419">
    <property type="entry name" value="PLP-binding barrel"/>
    <property type="match status" value="1"/>
</dbReference>
<dbReference type="Gene3D" id="3.20.20.10">
    <property type="entry name" value="Alanine racemase"/>
    <property type="match status" value="1"/>
</dbReference>
<name>A0A7G9WK23_9FIRM</name>
<dbReference type="InterPro" id="IPR029066">
    <property type="entry name" value="PLP-binding_barrel"/>
</dbReference>
<organism evidence="9 10">
    <name type="scientific">Caproicibacterium amylolyticum</name>
    <dbReference type="NCBI Taxonomy" id="2766537"/>
    <lineage>
        <taxon>Bacteria</taxon>
        <taxon>Bacillati</taxon>
        <taxon>Bacillota</taxon>
        <taxon>Clostridia</taxon>
        <taxon>Eubacteriales</taxon>
        <taxon>Oscillospiraceae</taxon>
        <taxon>Caproicibacterium</taxon>
    </lineage>
</organism>
<keyword evidence="3 5" id="KW-0663">Pyridoxal phosphate</keyword>
<accession>A0A7G9WK23</accession>